<dbReference type="Proteomes" id="UP000261284">
    <property type="component" value="Unassembled WGS sequence"/>
</dbReference>
<evidence type="ECO:0000313" key="4">
    <source>
        <dbReference type="Proteomes" id="UP000261284"/>
    </source>
</evidence>
<dbReference type="Pfam" id="PF03548">
    <property type="entry name" value="LolA"/>
    <property type="match status" value="1"/>
</dbReference>
<gene>
    <name evidence="3" type="ORF">DXN05_20645</name>
</gene>
<name>A0A3E1NEU0_9BACT</name>
<dbReference type="InterPro" id="IPR029046">
    <property type="entry name" value="LolA/LolB/LppX"/>
</dbReference>
<comment type="caution">
    <text evidence="3">The sequence shown here is derived from an EMBL/GenBank/DDBJ whole genome shotgun (WGS) entry which is preliminary data.</text>
</comment>
<sequence>MKKLYVLLLLVAGSVGLVQAQNDPNAKKILDGVSAKLKTFKGVTANFTYITKDKKNAKKNAVNGNISIKGQKYYIKQGATEIFCNGAQTWNFNGENEVTVTPVDNDSKSLSPNKILSDAFYDKDYSYKLVSAAGTYNEILLTPVDKRKNFKQVTVYVDKVKSMITKAAVLDKSDNTIEFVLSNVNTNAALADNKFEFDPKKHPGVEVIQ</sequence>
<evidence type="ECO:0000313" key="3">
    <source>
        <dbReference type="EMBL" id="RFM26321.1"/>
    </source>
</evidence>
<keyword evidence="1 2" id="KW-0732">Signal</keyword>
<protein>
    <submittedName>
        <fullName evidence="3">Outer membrane lipoprotein carrier protein LolA</fullName>
    </submittedName>
</protein>
<dbReference type="Gene3D" id="2.50.20.10">
    <property type="entry name" value="Lipoprotein localisation LolA/LolB/LppX"/>
    <property type="match status" value="1"/>
</dbReference>
<dbReference type="AlphaFoldDB" id="A0A3E1NEU0"/>
<evidence type="ECO:0000256" key="1">
    <source>
        <dbReference type="ARBA" id="ARBA00022729"/>
    </source>
</evidence>
<keyword evidence="3" id="KW-0449">Lipoprotein</keyword>
<dbReference type="PANTHER" id="PTHR35869:SF1">
    <property type="entry name" value="OUTER-MEMBRANE LIPOPROTEIN CARRIER PROTEIN"/>
    <property type="match status" value="1"/>
</dbReference>
<dbReference type="CDD" id="cd16325">
    <property type="entry name" value="LolA"/>
    <property type="match status" value="1"/>
</dbReference>
<organism evidence="3 4">
    <name type="scientific">Deminuibacter soli</name>
    <dbReference type="NCBI Taxonomy" id="2291815"/>
    <lineage>
        <taxon>Bacteria</taxon>
        <taxon>Pseudomonadati</taxon>
        <taxon>Bacteroidota</taxon>
        <taxon>Chitinophagia</taxon>
        <taxon>Chitinophagales</taxon>
        <taxon>Chitinophagaceae</taxon>
        <taxon>Deminuibacter</taxon>
    </lineage>
</organism>
<dbReference type="OrthoDB" id="9810685at2"/>
<feature type="chain" id="PRO_5017661929" evidence="2">
    <location>
        <begin position="21"/>
        <end position="209"/>
    </location>
</feature>
<feature type="signal peptide" evidence="2">
    <location>
        <begin position="1"/>
        <end position="20"/>
    </location>
</feature>
<proteinExistence type="predicted"/>
<evidence type="ECO:0000256" key="2">
    <source>
        <dbReference type="SAM" id="SignalP"/>
    </source>
</evidence>
<dbReference type="RefSeq" id="WP_116849193.1">
    <property type="nucleotide sequence ID" value="NZ_QTJU01000010.1"/>
</dbReference>
<dbReference type="SUPFAM" id="SSF89392">
    <property type="entry name" value="Prokaryotic lipoproteins and lipoprotein localization factors"/>
    <property type="match status" value="1"/>
</dbReference>
<dbReference type="PANTHER" id="PTHR35869">
    <property type="entry name" value="OUTER-MEMBRANE LIPOPROTEIN CARRIER PROTEIN"/>
    <property type="match status" value="1"/>
</dbReference>
<reference evidence="3 4" key="1">
    <citation type="submission" date="2018-08" db="EMBL/GenBank/DDBJ databases">
        <title>Chitinophagaceae sp. K23C18032701, a novel bacterium isolated from forest soil.</title>
        <authorList>
            <person name="Wang C."/>
        </authorList>
    </citation>
    <scope>NUCLEOTIDE SEQUENCE [LARGE SCALE GENOMIC DNA]</scope>
    <source>
        <strain evidence="3 4">K23C18032701</strain>
    </source>
</reference>
<dbReference type="InterPro" id="IPR004564">
    <property type="entry name" value="OM_lipoprot_carrier_LolA-like"/>
</dbReference>
<accession>A0A3E1NEU0</accession>
<keyword evidence="4" id="KW-1185">Reference proteome</keyword>
<dbReference type="EMBL" id="QTJU01000010">
    <property type="protein sequence ID" value="RFM26321.1"/>
    <property type="molecule type" value="Genomic_DNA"/>
</dbReference>